<dbReference type="RefSeq" id="WP_269591615.1">
    <property type="nucleotide sequence ID" value="NZ_CP130953.1"/>
</dbReference>
<reference evidence="3" key="1">
    <citation type="submission" date="2022-12" db="EMBL/GenBank/DDBJ databases">
        <authorList>
            <person name="Krivoruchko A.V."/>
            <person name="Elkin A."/>
        </authorList>
    </citation>
    <scope>NUCLEOTIDE SEQUENCE</scope>
    <source>
        <strain evidence="3">IEGM 249</strain>
    </source>
</reference>
<gene>
    <name evidence="3" type="ORF">O4328_21630</name>
    <name evidence="4" type="ORF">Q5707_22575</name>
</gene>
<keyword evidence="5" id="KW-1185">Reference proteome</keyword>
<dbReference type="PANTHER" id="PTHR43841:SF3">
    <property type="entry name" value="(3R)-HYDROXYACYL-ACP DEHYDRATASE SUBUNIT HADB"/>
    <property type="match status" value="1"/>
</dbReference>
<feature type="domain" description="MaoC-like" evidence="2">
    <location>
        <begin position="18"/>
        <end position="108"/>
    </location>
</feature>
<evidence type="ECO:0000313" key="3">
    <source>
        <dbReference type="EMBL" id="MCZ4586254.1"/>
    </source>
</evidence>
<dbReference type="PRINTS" id="PR01483">
    <property type="entry name" value="FASYNTHASE"/>
</dbReference>
<dbReference type="EMBL" id="JAPWIS010000011">
    <property type="protein sequence ID" value="MCZ4586254.1"/>
    <property type="molecule type" value="Genomic_DNA"/>
</dbReference>
<protein>
    <submittedName>
        <fullName evidence="4">MaoC/PaaZ C-terminal domain-containing protein</fullName>
    </submittedName>
</protein>
<dbReference type="Pfam" id="PF01575">
    <property type="entry name" value="MaoC_dehydratas"/>
    <property type="match status" value="1"/>
</dbReference>
<dbReference type="Proteomes" id="UP001066327">
    <property type="component" value="Unassembled WGS sequence"/>
</dbReference>
<dbReference type="InterPro" id="IPR029069">
    <property type="entry name" value="HotDog_dom_sf"/>
</dbReference>
<accession>A0AAX3Y984</accession>
<dbReference type="GO" id="GO:0005835">
    <property type="term" value="C:fatty acid synthase complex"/>
    <property type="evidence" value="ECO:0007669"/>
    <property type="project" value="InterPro"/>
</dbReference>
<evidence type="ECO:0000313" key="5">
    <source>
        <dbReference type="Proteomes" id="UP001066327"/>
    </source>
</evidence>
<evidence type="ECO:0000313" key="6">
    <source>
        <dbReference type="Proteomes" id="UP001231166"/>
    </source>
</evidence>
<dbReference type="Gene3D" id="3.10.129.10">
    <property type="entry name" value="Hotdog Thioesterase"/>
    <property type="match status" value="1"/>
</dbReference>
<evidence type="ECO:0000313" key="4">
    <source>
        <dbReference type="EMBL" id="WLF44716.1"/>
    </source>
</evidence>
<dbReference type="PANTHER" id="PTHR43841">
    <property type="entry name" value="3-HYDROXYACYL-THIOESTER DEHYDRATASE HTDX-RELATED"/>
    <property type="match status" value="1"/>
</dbReference>
<dbReference type="AlphaFoldDB" id="A0AAX3Y984"/>
<dbReference type="Proteomes" id="UP001231166">
    <property type="component" value="Chromosome"/>
</dbReference>
<dbReference type="SUPFAM" id="SSF54637">
    <property type="entry name" value="Thioesterase/thiol ester dehydrase-isomerase"/>
    <property type="match status" value="1"/>
</dbReference>
<dbReference type="EMBL" id="CP130953">
    <property type="protein sequence ID" value="WLF44716.1"/>
    <property type="molecule type" value="Genomic_DNA"/>
</dbReference>
<dbReference type="InterPro" id="IPR002539">
    <property type="entry name" value="MaoC-like_dom"/>
</dbReference>
<evidence type="ECO:0000259" key="2">
    <source>
        <dbReference type="Pfam" id="PF01575"/>
    </source>
</evidence>
<name>A0AAX3Y984_RHOOP</name>
<comment type="similarity">
    <text evidence="1">Belongs to the enoyl-CoA hydratase/isomerase family.</text>
</comment>
<dbReference type="InterPro" id="IPR003965">
    <property type="entry name" value="Fatty_acid_synthase"/>
</dbReference>
<dbReference type="GO" id="GO:0006633">
    <property type="term" value="P:fatty acid biosynthetic process"/>
    <property type="evidence" value="ECO:0007669"/>
    <property type="project" value="InterPro"/>
</dbReference>
<sequence>MTIPAPTFDSLELGAVIAKADLAITRGDLVRYAGASGDMNPIHFNDAAAKAAGLPGVLAHGMFTAGLALQPVVDWVGDPTWIVSYETRCTRPVLVDGSTGATLTISAKVARLDPGTSTARIDLTVSCGAQNVLGKSQAHVRFPA</sequence>
<dbReference type="GO" id="GO:0004312">
    <property type="term" value="F:fatty acid synthase activity"/>
    <property type="evidence" value="ECO:0007669"/>
    <property type="project" value="InterPro"/>
</dbReference>
<reference evidence="4" key="2">
    <citation type="submission" date="2023-07" db="EMBL/GenBank/DDBJ databases">
        <title>Genomic analysis of Rhodococcus opacus VOC-14 with glycol ethers degradation activity.</title>
        <authorList>
            <person name="Narkevich D.A."/>
            <person name="Hlushen A.M."/>
            <person name="Akhremchuk A.E."/>
            <person name="Sikolenko M.A."/>
            <person name="Valentovich L.N."/>
        </authorList>
    </citation>
    <scope>NUCLEOTIDE SEQUENCE</scope>
    <source>
        <strain evidence="4">VOC-14</strain>
    </source>
</reference>
<proteinExistence type="inferred from homology"/>
<evidence type="ECO:0000256" key="1">
    <source>
        <dbReference type="ARBA" id="ARBA00005254"/>
    </source>
</evidence>
<organism evidence="4 6">
    <name type="scientific">Rhodococcus opacus</name>
    <name type="common">Nocardia opaca</name>
    <dbReference type="NCBI Taxonomy" id="37919"/>
    <lineage>
        <taxon>Bacteria</taxon>
        <taxon>Bacillati</taxon>
        <taxon>Actinomycetota</taxon>
        <taxon>Actinomycetes</taxon>
        <taxon>Mycobacteriales</taxon>
        <taxon>Nocardiaceae</taxon>
        <taxon>Rhodococcus</taxon>
    </lineage>
</organism>